<accession>A0ABV0QC20</accession>
<sequence>MERLQKIKGSGNDHQGEETTETLMGKYDIHIHVRGLQEIDQFLGSLIPNLRDRRGSEFSFCTKPAGSAFLLLLKERWLKRPAVEEQEGREP</sequence>
<evidence type="ECO:0000313" key="3">
    <source>
        <dbReference type="Proteomes" id="UP001434883"/>
    </source>
</evidence>
<dbReference type="EMBL" id="JAHRIN010004739">
    <property type="protein sequence ID" value="MEQ2193018.1"/>
    <property type="molecule type" value="Genomic_DNA"/>
</dbReference>
<reference evidence="2 3" key="1">
    <citation type="submission" date="2021-06" db="EMBL/GenBank/DDBJ databases">
        <authorList>
            <person name="Palmer J.M."/>
        </authorList>
    </citation>
    <scope>NUCLEOTIDE SEQUENCE [LARGE SCALE GENOMIC DNA]</scope>
    <source>
        <strain evidence="2 3">XC_2019</strain>
        <tissue evidence="2">Muscle</tissue>
    </source>
</reference>
<feature type="region of interest" description="Disordered" evidence="1">
    <location>
        <begin position="1"/>
        <end position="20"/>
    </location>
</feature>
<gene>
    <name evidence="2" type="ORF">XENOCAPTIV_021618</name>
</gene>
<proteinExistence type="predicted"/>
<evidence type="ECO:0000313" key="2">
    <source>
        <dbReference type="EMBL" id="MEQ2193018.1"/>
    </source>
</evidence>
<organism evidence="2 3">
    <name type="scientific">Xenoophorus captivus</name>
    <dbReference type="NCBI Taxonomy" id="1517983"/>
    <lineage>
        <taxon>Eukaryota</taxon>
        <taxon>Metazoa</taxon>
        <taxon>Chordata</taxon>
        <taxon>Craniata</taxon>
        <taxon>Vertebrata</taxon>
        <taxon>Euteleostomi</taxon>
        <taxon>Actinopterygii</taxon>
        <taxon>Neopterygii</taxon>
        <taxon>Teleostei</taxon>
        <taxon>Neoteleostei</taxon>
        <taxon>Acanthomorphata</taxon>
        <taxon>Ovalentaria</taxon>
        <taxon>Atherinomorphae</taxon>
        <taxon>Cyprinodontiformes</taxon>
        <taxon>Goodeidae</taxon>
        <taxon>Xenoophorus</taxon>
    </lineage>
</organism>
<keyword evidence="3" id="KW-1185">Reference proteome</keyword>
<comment type="caution">
    <text evidence="2">The sequence shown here is derived from an EMBL/GenBank/DDBJ whole genome shotgun (WGS) entry which is preliminary data.</text>
</comment>
<protein>
    <submittedName>
        <fullName evidence="2">Uncharacterized protein</fullName>
    </submittedName>
</protein>
<name>A0ABV0QC20_9TELE</name>
<dbReference type="Proteomes" id="UP001434883">
    <property type="component" value="Unassembled WGS sequence"/>
</dbReference>
<evidence type="ECO:0000256" key="1">
    <source>
        <dbReference type="SAM" id="MobiDB-lite"/>
    </source>
</evidence>